<dbReference type="InterPro" id="IPR036291">
    <property type="entry name" value="NAD(P)-bd_dom_sf"/>
</dbReference>
<dbReference type="RefSeq" id="WP_209984971.1">
    <property type="nucleotide sequence ID" value="NZ_JBHUKY010000023.1"/>
</dbReference>
<feature type="domain" description="NAD-dependent epimerase/dehydratase" evidence="1">
    <location>
        <begin position="10"/>
        <end position="242"/>
    </location>
</feature>
<reference evidence="3" key="1">
    <citation type="journal article" date="2019" name="Int. J. Syst. Evol. Microbiol.">
        <title>The Global Catalogue of Microorganisms (GCM) 10K type strain sequencing project: providing services to taxonomists for standard genome sequencing and annotation.</title>
        <authorList>
            <consortium name="The Broad Institute Genomics Platform"/>
            <consortium name="The Broad Institute Genome Sequencing Center for Infectious Disease"/>
            <person name="Wu L."/>
            <person name="Ma J."/>
        </authorList>
    </citation>
    <scope>NUCLEOTIDE SEQUENCE [LARGE SCALE GENOMIC DNA]</scope>
    <source>
        <strain evidence="3">CCM 8725</strain>
    </source>
</reference>
<dbReference type="Gene3D" id="3.40.50.720">
    <property type="entry name" value="NAD(P)-binding Rossmann-like Domain"/>
    <property type="match status" value="1"/>
</dbReference>
<dbReference type="Proteomes" id="UP001597448">
    <property type="component" value="Unassembled WGS sequence"/>
</dbReference>
<comment type="caution">
    <text evidence="2">The sequence shown here is derived from an EMBL/GenBank/DDBJ whole genome shotgun (WGS) entry which is preliminary data.</text>
</comment>
<evidence type="ECO:0000313" key="2">
    <source>
        <dbReference type="EMBL" id="MFD2410855.1"/>
    </source>
</evidence>
<dbReference type="EMBL" id="JBHUKY010000023">
    <property type="protein sequence ID" value="MFD2410855.1"/>
    <property type="molecule type" value="Genomic_DNA"/>
</dbReference>
<accession>A0ABW5F8F7</accession>
<proteinExistence type="predicted"/>
<sequence length="317" mass="36354">MMNDKRKPVAILGATGHIAKNLILGLGATQEYELYLFSRSKDRMALFLEENQLEEGATLCEYNEFAHLAAYDVIINGVGIGDPLDLIHHPFQVFQITEQYDNLILDYLHKNPEAVYINLSSGAVYGSDFDQPATDGKWLKLDPNHLSAQEFYGITKLNMEAKHRSLGQYRIVDLRIFGFFSAFIDLESRYLLTDIIHHLKTGETLQTSADNIVRDYVHSEDFVQLIKLCMQEKIRNDAYDVYSLKPALKFEILDYFAEHHGLKYEIQDNPNHNSITGSKNNYYSLNDRASQIGYQPRYTSLQSIESGYSQLCRNKNS</sequence>
<keyword evidence="3" id="KW-1185">Reference proteome</keyword>
<name>A0ABW5F8F7_9BACL</name>
<dbReference type="Pfam" id="PF01370">
    <property type="entry name" value="Epimerase"/>
    <property type="match status" value="1"/>
</dbReference>
<protein>
    <submittedName>
        <fullName evidence="2">NAD-dependent epimerase/dehydratase family protein</fullName>
    </submittedName>
</protein>
<evidence type="ECO:0000259" key="1">
    <source>
        <dbReference type="Pfam" id="PF01370"/>
    </source>
</evidence>
<dbReference type="SUPFAM" id="SSF51735">
    <property type="entry name" value="NAD(P)-binding Rossmann-fold domains"/>
    <property type="match status" value="1"/>
</dbReference>
<dbReference type="InterPro" id="IPR001509">
    <property type="entry name" value="Epimerase_deHydtase"/>
</dbReference>
<gene>
    <name evidence="2" type="ORF">ACFSX3_13285</name>
</gene>
<evidence type="ECO:0000313" key="3">
    <source>
        <dbReference type="Proteomes" id="UP001597448"/>
    </source>
</evidence>
<organism evidence="2 3">
    <name type="scientific">Paenibacillus rhizoplanae</name>
    <dbReference type="NCBI Taxonomy" id="1917181"/>
    <lineage>
        <taxon>Bacteria</taxon>
        <taxon>Bacillati</taxon>
        <taxon>Bacillota</taxon>
        <taxon>Bacilli</taxon>
        <taxon>Bacillales</taxon>
        <taxon>Paenibacillaceae</taxon>
        <taxon>Paenibacillus</taxon>
    </lineage>
</organism>